<organism evidence="2 3">
    <name type="scientific">Marasmius tenuissimus</name>
    <dbReference type="NCBI Taxonomy" id="585030"/>
    <lineage>
        <taxon>Eukaryota</taxon>
        <taxon>Fungi</taxon>
        <taxon>Dikarya</taxon>
        <taxon>Basidiomycota</taxon>
        <taxon>Agaricomycotina</taxon>
        <taxon>Agaricomycetes</taxon>
        <taxon>Agaricomycetidae</taxon>
        <taxon>Agaricales</taxon>
        <taxon>Marasmiineae</taxon>
        <taxon>Marasmiaceae</taxon>
        <taxon>Marasmius</taxon>
    </lineage>
</organism>
<reference evidence="2 3" key="1">
    <citation type="submission" date="2024-05" db="EMBL/GenBank/DDBJ databases">
        <title>A draft genome resource for the thread blight pathogen Marasmius tenuissimus strain MS-2.</title>
        <authorList>
            <person name="Yulfo-Soto G.E."/>
            <person name="Baruah I.K."/>
            <person name="Amoako-Attah I."/>
            <person name="Bukari Y."/>
            <person name="Meinhardt L.W."/>
            <person name="Bailey B.A."/>
            <person name="Cohen S.P."/>
        </authorList>
    </citation>
    <scope>NUCLEOTIDE SEQUENCE [LARGE SCALE GENOMIC DNA]</scope>
    <source>
        <strain evidence="2 3">MS-2</strain>
    </source>
</reference>
<name>A0ABR3A4Q1_9AGAR</name>
<dbReference type="Proteomes" id="UP001437256">
    <property type="component" value="Unassembled WGS sequence"/>
</dbReference>
<gene>
    <name evidence="2" type="ORF">AAF712_003954</name>
</gene>
<sequence>MFTTPPRSKRFTPFQPNKLSPTSPYPFSIPSTPRRSSKRPKLSPKAAGKTGVKDSRRSQTGWRLMTNELTLEVRVLVLLPSNVCSLICRAAFQDAPPTIEPFEYALFLFGGGSRCQLCEQWRGVITEPVCIVLKHLCRGCLRDRASIEVLSASNIYPGIFDVVPLAIGADDAVIYSVDYFVEADLQLRSGASIQGLRLVYERASAFAASCDQWLKGWNDREALRAIERRREDVSAILHEQGFNLHDFQAVSEHPLVNNKGKLQNQDWADFIFPELVPLITDSRCVRMFQHSVLDSVMTKRVQEFAVFYGRIWGCLDPQDRRAFPDSQTACLIPICRDLLIQPDTVEITLEQFAHIEGDLVHNVLFLVQGLQEALQKCFLAEGVVQVEALVASARSSSLGALSVGSKWARGNTSLEHAVAQFKCGQCQRHCITFREAIVHLNNNSLCKPSRSLDTFDLFSFALSPTTLHILCLSKLPMQATADKLDDLNTSFRCLSCDQLWIGNWRQCIRHSHWYHTNEEPNFGQASRRDISNKYCQYPCETREVVERHTPNITP</sequence>
<keyword evidence="3" id="KW-1185">Reference proteome</keyword>
<dbReference type="EMBL" id="JBBXMP010000015">
    <property type="protein sequence ID" value="KAL0068961.1"/>
    <property type="molecule type" value="Genomic_DNA"/>
</dbReference>
<protein>
    <recommendedName>
        <fullName evidence="4">C2H2-type domain-containing protein</fullName>
    </recommendedName>
</protein>
<evidence type="ECO:0000313" key="2">
    <source>
        <dbReference type="EMBL" id="KAL0068961.1"/>
    </source>
</evidence>
<proteinExistence type="predicted"/>
<comment type="caution">
    <text evidence="2">The sequence shown here is derived from an EMBL/GenBank/DDBJ whole genome shotgun (WGS) entry which is preliminary data.</text>
</comment>
<evidence type="ECO:0000256" key="1">
    <source>
        <dbReference type="SAM" id="MobiDB-lite"/>
    </source>
</evidence>
<accession>A0ABR3A4Q1</accession>
<feature type="region of interest" description="Disordered" evidence="1">
    <location>
        <begin position="1"/>
        <end position="59"/>
    </location>
</feature>
<evidence type="ECO:0000313" key="3">
    <source>
        <dbReference type="Proteomes" id="UP001437256"/>
    </source>
</evidence>
<evidence type="ECO:0008006" key="4">
    <source>
        <dbReference type="Google" id="ProtNLM"/>
    </source>
</evidence>